<dbReference type="Gene3D" id="2.40.30.170">
    <property type="match status" value="1"/>
</dbReference>
<dbReference type="Gene3D" id="2.40.50.100">
    <property type="match status" value="1"/>
</dbReference>
<dbReference type="Gene3D" id="1.10.287.470">
    <property type="entry name" value="Helix hairpin bin"/>
    <property type="match status" value="1"/>
</dbReference>
<feature type="domain" description="Multidrug resistance protein MdtA-like C-terminal permuted SH3" evidence="9">
    <location>
        <begin position="305"/>
        <end position="357"/>
    </location>
</feature>
<evidence type="ECO:0000256" key="5">
    <source>
        <dbReference type="SAM" id="SignalP"/>
    </source>
</evidence>
<comment type="caution">
    <text evidence="10">The sequence shown here is derived from an EMBL/GenBank/DDBJ whole genome shotgun (WGS) entry which is preliminary data.</text>
</comment>
<gene>
    <name evidence="10" type="ORF">J1777_04830</name>
</gene>
<keyword evidence="3" id="KW-0813">Transport</keyword>
<feature type="domain" description="CusB-like beta-barrel" evidence="8">
    <location>
        <begin position="215"/>
        <end position="285"/>
    </location>
</feature>
<dbReference type="GO" id="GO:0015562">
    <property type="term" value="F:efflux transmembrane transporter activity"/>
    <property type="evidence" value="ECO:0007669"/>
    <property type="project" value="TreeGrafter"/>
</dbReference>
<name>A0A939K9T6_9BURK</name>
<dbReference type="SUPFAM" id="SSF111369">
    <property type="entry name" value="HlyD-like secretion proteins"/>
    <property type="match status" value="1"/>
</dbReference>
<keyword evidence="5" id="KW-0732">Signal</keyword>
<feature type="domain" description="Multidrug resistance protein MdtA-like alpha-helical hairpin" evidence="6">
    <location>
        <begin position="111"/>
        <end position="171"/>
    </location>
</feature>
<evidence type="ECO:0000256" key="3">
    <source>
        <dbReference type="ARBA" id="ARBA00022448"/>
    </source>
</evidence>
<feature type="coiled-coil region" evidence="4">
    <location>
        <begin position="115"/>
        <end position="166"/>
    </location>
</feature>
<evidence type="ECO:0000256" key="2">
    <source>
        <dbReference type="ARBA" id="ARBA00009477"/>
    </source>
</evidence>
<evidence type="ECO:0000259" key="8">
    <source>
        <dbReference type="Pfam" id="PF25954"/>
    </source>
</evidence>
<dbReference type="InterPro" id="IPR058625">
    <property type="entry name" value="MdtA-like_BSH"/>
</dbReference>
<accession>A0A939K9T6</accession>
<reference evidence="10" key="1">
    <citation type="submission" date="2021-03" db="EMBL/GenBank/DDBJ databases">
        <title>Comamonas denitrificans.</title>
        <authorList>
            <person name="Finster K."/>
        </authorList>
    </citation>
    <scope>NUCLEOTIDE SEQUENCE</scope>
    <source>
        <strain evidence="10">MM2021_4</strain>
    </source>
</reference>
<dbReference type="EMBL" id="JAFNME010000007">
    <property type="protein sequence ID" value="MBO1249165.1"/>
    <property type="molecule type" value="Genomic_DNA"/>
</dbReference>
<feature type="domain" description="Multidrug resistance protein MdtA-like barrel-sandwich hybrid" evidence="7">
    <location>
        <begin position="70"/>
        <end position="202"/>
    </location>
</feature>
<evidence type="ECO:0000256" key="1">
    <source>
        <dbReference type="ARBA" id="ARBA00004196"/>
    </source>
</evidence>
<proteinExistence type="inferred from homology"/>
<dbReference type="InterPro" id="IPR058624">
    <property type="entry name" value="MdtA-like_HH"/>
</dbReference>
<dbReference type="InterPro" id="IPR006143">
    <property type="entry name" value="RND_pump_MFP"/>
</dbReference>
<dbReference type="RefSeq" id="WP_207574709.1">
    <property type="nucleotide sequence ID" value="NZ_JAFNME010000007.1"/>
</dbReference>
<dbReference type="Proteomes" id="UP000664731">
    <property type="component" value="Unassembled WGS sequence"/>
</dbReference>
<keyword evidence="4" id="KW-0175">Coiled coil</keyword>
<dbReference type="Gene3D" id="2.40.420.20">
    <property type="match status" value="1"/>
</dbReference>
<comment type="subcellular location">
    <subcellularLocation>
        <location evidence="1">Cell envelope</location>
    </subcellularLocation>
</comment>
<evidence type="ECO:0000259" key="7">
    <source>
        <dbReference type="Pfam" id="PF25917"/>
    </source>
</evidence>
<comment type="similarity">
    <text evidence="2">Belongs to the membrane fusion protein (MFP) (TC 8.A.1) family.</text>
</comment>
<dbReference type="PANTHER" id="PTHR30469:SF18">
    <property type="entry name" value="RESISTANCE-NODULATION-CELL DIVISION (RND) EFFLUX MEMBRANE FUSION PROTEIN-RELATED"/>
    <property type="match status" value="1"/>
</dbReference>
<evidence type="ECO:0000259" key="9">
    <source>
        <dbReference type="Pfam" id="PF25967"/>
    </source>
</evidence>
<feature type="chain" id="PRO_5037367413" evidence="5">
    <location>
        <begin position="34"/>
        <end position="368"/>
    </location>
</feature>
<evidence type="ECO:0000259" key="6">
    <source>
        <dbReference type="Pfam" id="PF25876"/>
    </source>
</evidence>
<organism evidence="10 11">
    <name type="scientific">Comamonas denitrificans</name>
    <dbReference type="NCBI Taxonomy" id="117506"/>
    <lineage>
        <taxon>Bacteria</taxon>
        <taxon>Pseudomonadati</taxon>
        <taxon>Pseudomonadota</taxon>
        <taxon>Betaproteobacteria</taxon>
        <taxon>Burkholderiales</taxon>
        <taxon>Comamonadaceae</taxon>
        <taxon>Comamonas</taxon>
    </lineage>
</organism>
<dbReference type="InterPro" id="IPR058792">
    <property type="entry name" value="Beta-barrel_RND_2"/>
</dbReference>
<evidence type="ECO:0000256" key="4">
    <source>
        <dbReference type="SAM" id="Coils"/>
    </source>
</evidence>
<dbReference type="Pfam" id="PF25967">
    <property type="entry name" value="RND-MFP_C"/>
    <property type="match status" value="1"/>
</dbReference>
<dbReference type="AlphaFoldDB" id="A0A939K9T6"/>
<dbReference type="Pfam" id="PF25917">
    <property type="entry name" value="BSH_RND"/>
    <property type="match status" value="1"/>
</dbReference>
<dbReference type="Pfam" id="PF25876">
    <property type="entry name" value="HH_MFP_RND"/>
    <property type="match status" value="1"/>
</dbReference>
<protein>
    <submittedName>
        <fullName evidence="10">Efflux RND transporter periplasmic adaptor subunit</fullName>
    </submittedName>
</protein>
<dbReference type="Pfam" id="PF25954">
    <property type="entry name" value="Beta-barrel_RND_2"/>
    <property type="match status" value="1"/>
</dbReference>
<feature type="signal peptide" evidence="5">
    <location>
        <begin position="1"/>
        <end position="33"/>
    </location>
</feature>
<dbReference type="PANTHER" id="PTHR30469">
    <property type="entry name" value="MULTIDRUG RESISTANCE PROTEIN MDTA"/>
    <property type="match status" value="1"/>
</dbReference>
<dbReference type="InterPro" id="IPR058627">
    <property type="entry name" value="MdtA-like_C"/>
</dbReference>
<keyword evidence="11" id="KW-1185">Reference proteome</keyword>
<dbReference type="NCBIfam" id="TIGR01730">
    <property type="entry name" value="RND_mfp"/>
    <property type="match status" value="1"/>
</dbReference>
<dbReference type="GO" id="GO:1990281">
    <property type="term" value="C:efflux pump complex"/>
    <property type="evidence" value="ECO:0007669"/>
    <property type="project" value="TreeGrafter"/>
</dbReference>
<sequence length="368" mass="38312">MTTVSAPFQQRRLCALGAIALAAAGSLGGTAWAQQPRPPASALAYHTVAAATQAGWHSHEAQVEAVRDALLSAQVPGAIVAVQVQAGDAVKKGQPLLKIDGRMAQQGAVASQAQVSAAQAQLHVARKEYERQQQLFAKHYISQAALDSAQAQWQAAQAQVKALQAQAGVAATQSGLHTITAPFDGIVARVPVTVGDMALPGTPLIALYDPSALRITAQLANAPAQALRQADEVQIELPSAAQRLRLAATQVQVLPSADPLTHTVTVRVALPADATKLVPGLFARLWVPATAPSASADGAAARLPVWIPTQAVVRRAEMTGVYVQATNGQPQLRQVRLGPVQGDQIEVLSGLRPGDQVALEPQKAAKGH</sequence>
<evidence type="ECO:0000313" key="11">
    <source>
        <dbReference type="Proteomes" id="UP000664731"/>
    </source>
</evidence>
<evidence type="ECO:0000313" key="10">
    <source>
        <dbReference type="EMBL" id="MBO1249165.1"/>
    </source>
</evidence>